<keyword evidence="3" id="KW-1185">Reference proteome</keyword>
<dbReference type="Proteomes" id="UP000583929">
    <property type="component" value="Unassembled WGS sequence"/>
</dbReference>
<evidence type="ECO:0000256" key="1">
    <source>
        <dbReference type="SAM" id="MobiDB-lite"/>
    </source>
</evidence>
<protein>
    <submittedName>
        <fullName evidence="2">Uncharacterized protein</fullName>
    </submittedName>
</protein>
<evidence type="ECO:0000313" key="3">
    <source>
        <dbReference type="Proteomes" id="UP000583929"/>
    </source>
</evidence>
<proteinExistence type="predicted"/>
<feature type="region of interest" description="Disordered" evidence="1">
    <location>
        <begin position="245"/>
        <end position="266"/>
    </location>
</feature>
<feature type="region of interest" description="Disordered" evidence="1">
    <location>
        <begin position="83"/>
        <end position="107"/>
    </location>
</feature>
<dbReference type="PANTHER" id="PTHR36772:SF1">
    <property type="entry name" value="SERINE_THREONINE-KINASE"/>
    <property type="match status" value="1"/>
</dbReference>
<feature type="region of interest" description="Disordered" evidence="1">
    <location>
        <begin position="144"/>
        <end position="197"/>
    </location>
</feature>
<reference evidence="2 3" key="1">
    <citation type="journal article" date="2020" name="bioRxiv">
        <title>Sequence and annotation of 42 cannabis genomes reveals extensive copy number variation in cannabinoid synthesis and pathogen resistance genes.</title>
        <authorList>
            <person name="Mckernan K.J."/>
            <person name="Helbert Y."/>
            <person name="Kane L.T."/>
            <person name="Ebling H."/>
            <person name="Zhang L."/>
            <person name="Liu B."/>
            <person name="Eaton Z."/>
            <person name="Mclaughlin S."/>
            <person name="Kingan S."/>
            <person name="Baybayan P."/>
            <person name="Concepcion G."/>
            <person name="Jordan M."/>
            <person name="Riva A."/>
            <person name="Barbazuk W."/>
            <person name="Harkins T."/>
        </authorList>
    </citation>
    <scope>NUCLEOTIDE SEQUENCE [LARGE SCALE GENOMIC DNA]</scope>
    <source>
        <strain evidence="3">cv. Jamaican Lion 4</strain>
        <tissue evidence="2">Leaf</tissue>
    </source>
</reference>
<comment type="caution">
    <text evidence="2">The sequence shown here is derived from an EMBL/GenBank/DDBJ whole genome shotgun (WGS) entry which is preliminary data.</text>
</comment>
<feature type="compositionally biased region" description="Low complexity" evidence="1">
    <location>
        <begin position="144"/>
        <end position="179"/>
    </location>
</feature>
<sequence length="266" mass="30232">MKLVCFFSSSLSSHFSIISFDPISNLFMQNPKNSNTTRTKPWYQKAMEVGSLWRTISNYKSTTTNDTTNTLTLWKTISKTTTELSSGGTTTTSNSNRQNNTTTTNNNKLRKCSSLKVATSLTRVCLCAPISSYNEVFRRVEMNNNNNNNIPPRRSNSYPRSSSSSSSSNHHIIKHINNNQDHQIRVSSTSGRHSMEGSRRVIFRGKSLSEDVLMRRFVVDEEASMMKLRRRNQMELIRRGNLMKRNKLGPSPLSSMVMATPTHHQI</sequence>
<dbReference type="EMBL" id="JAATIQ010000077">
    <property type="protein sequence ID" value="KAF4387618.1"/>
    <property type="molecule type" value="Genomic_DNA"/>
</dbReference>
<name>A0A7J6GY50_CANSA</name>
<organism evidence="2 3">
    <name type="scientific">Cannabis sativa</name>
    <name type="common">Hemp</name>
    <name type="synonym">Marijuana</name>
    <dbReference type="NCBI Taxonomy" id="3483"/>
    <lineage>
        <taxon>Eukaryota</taxon>
        <taxon>Viridiplantae</taxon>
        <taxon>Streptophyta</taxon>
        <taxon>Embryophyta</taxon>
        <taxon>Tracheophyta</taxon>
        <taxon>Spermatophyta</taxon>
        <taxon>Magnoliopsida</taxon>
        <taxon>eudicotyledons</taxon>
        <taxon>Gunneridae</taxon>
        <taxon>Pentapetalae</taxon>
        <taxon>rosids</taxon>
        <taxon>fabids</taxon>
        <taxon>Rosales</taxon>
        <taxon>Cannabaceae</taxon>
        <taxon>Cannabis</taxon>
    </lineage>
</organism>
<evidence type="ECO:0000313" key="2">
    <source>
        <dbReference type="EMBL" id="KAF4387618.1"/>
    </source>
</evidence>
<dbReference type="AlphaFoldDB" id="A0A7J6GY50"/>
<gene>
    <name evidence="2" type="ORF">G4B88_003945</name>
</gene>
<dbReference type="PANTHER" id="PTHR36772">
    <property type="entry name" value="SERINE/THREONINE-KINASE"/>
    <property type="match status" value="1"/>
</dbReference>
<accession>A0A7J6GY50</accession>